<evidence type="ECO:0000313" key="1">
    <source>
        <dbReference type="EMBL" id="MDC8773572.1"/>
    </source>
</evidence>
<protein>
    <recommendedName>
        <fullName evidence="3">HNH endonuclease</fullName>
    </recommendedName>
</protein>
<dbReference type="EMBL" id="JAQQXT010000013">
    <property type="protein sequence ID" value="MDC8773572.1"/>
    <property type="molecule type" value="Genomic_DNA"/>
</dbReference>
<evidence type="ECO:0000313" key="2">
    <source>
        <dbReference type="Proteomes" id="UP001221189"/>
    </source>
</evidence>
<evidence type="ECO:0008006" key="3">
    <source>
        <dbReference type="Google" id="ProtNLM"/>
    </source>
</evidence>
<dbReference type="RefSeq" id="WP_273601755.1">
    <property type="nucleotide sequence ID" value="NZ_JAQQXT010000013.1"/>
</dbReference>
<name>A0ABT5KI36_9BURK</name>
<keyword evidence="2" id="KW-1185">Reference proteome</keyword>
<accession>A0ABT5KI36</accession>
<sequence length="164" mass="18868">MTTKEYTDAELKKLKDAYKAQRCGCKRRKDRQGTQIEMRMTFDQWLAVWEESGKLHLRGAGKGRYCMSRLDDLGHYEEGNIAIILTTENCRQGHLGRPSKIKGRPSPRKGMPLADEHRAHVVESLKRHQLTTVVCPHCGRTGQLLVMHRHHFDHCPTVRLKALS</sequence>
<dbReference type="Proteomes" id="UP001221189">
    <property type="component" value="Unassembled WGS sequence"/>
</dbReference>
<reference evidence="1 2" key="1">
    <citation type="submission" date="2022-10" db="EMBL/GenBank/DDBJ databases">
        <title>Paucibacter sp. hw1 Genome sequencing.</title>
        <authorList>
            <person name="Park S."/>
        </authorList>
    </citation>
    <scope>NUCLEOTIDE SEQUENCE [LARGE SCALE GENOMIC DNA]</scope>
    <source>
        <strain evidence="2">hw1</strain>
    </source>
</reference>
<comment type="caution">
    <text evidence="1">The sequence shown here is derived from an EMBL/GenBank/DDBJ whole genome shotgun (WGS) entry which is preliminary data.</text>
</comment>
<organism evidence="1 2">
    <name type="scientific">Roseateles albus</name>
    <dbReference type="NCBI Taxonomy" id="2987525"/>
    <lineage>
        <taxon>Bacteria</taxon>
        <taxon>Pseudomonadati</taxon>
        <taxon>Pseudomonadota</taxon>
        <taxon>Betaproteobacteria</taxon>
        <taxon>Burkholderiales</taxon>
        <taxon>Sphaerotilaceae</taxon>
        <taxon>Roseateles</taxon>
    </lineage>
</organism>
<proteinExistence type="predicted"/>
<gene>
    <name evidence="1" type="ORF">PRZ03_18505</name>
</gene>